<dbReference type="NCBIfam" id="TIGR01197">
    <property type="entry name" value="nramp"/>
    <property type="match status" value="1"/>
</dbReference>
<feature type="transmembrane region" description="Helical" evidence="7">
    <location>
        <begin position="283"/>
        <end position="303"/>
    </location>
</feature>
<feature type="transmembrane region" description="Helical" evidence="7">
    <location>
        <begin position="125"/>
        <end position="144"/>
    </location>
</feature>
<keyword evidence="6 7" id="KW-0472">Membrane</keyword>
<protein>
    <recommendedName>
        <fullName evidence="10">Metal transporter</fullName>
    </recommendedName>
</protein>
<dbReference type="RefSeq" id="XP_005847346.1">
    <property type="nucleotide sequence ID" value="XM_005847284.1"/>
</dbReference>
<dbReference type="FunCoup" id="E1ZG77">
    <property type="interactions" value="1467"/>
</dbReference>
<dbReference type="GO" id="GO:0015086">
    <property type="term" value="F:cadmium ion transmembrane transporter activity"/>
    <property type="evidence" value="ECO:0007669"/>
    <property type="project" value="TreeGrafter"/>
</dbReference>
<comment type="subcellular location">
    <subcellularLocation>
        <location evidence="1">Membrane</location>
        <topology evidence="1">Multi-pass membrane protein</topology>
    </subcellularLocation>
</comment>
<dbReference type="InterPro" id="IPR001046">
    <property type="entry name" value="NRAMP_fam"/>
</dbReference>
<dbReference type="EMBL" id="GL433845">
    <property type="protein sequence ID" value="EFN55244.1"/>
    <property type="molecule type" value="Genomic_DNA"/>
</dbReference>
<dbReference type="GO" id="GO:0005384">
    <property type="term" value="F:manganese ion transmembrane transporter activity"/>
    <property type="evidence" value="ECO:0007669"/>
    <property type="project" value="TreeGrafter"/>
</dbReference>
<dbReference type="PANTHER" id="PTHR11706:SF33">
    <property type="entry name" value="NATURAL RESISTANCE-ASSOCIATED MACROPHAGE PROTEIN 2"/>
    <property type="match status" value="1"/>
</dbReference>
<evidence type="ECO:0000256" key="1">
    <source>
        <dbReference type="ARBA" id="ARBA00004141"/>
    </source>
</evidence>
<keyword evidence="3" id="KW-0813">Transport</keyword>
<feature type="transmembrane region" description="Helical" evidence="7">
    <location>
        <begin position="192"/>
        <end position="217"/>
    </location>
</feature>
<dbReference type="PRINTS" id="PR00447">
    <property type="entry name" value="NATRESASSCMP"/>
</dbReference>
<dbReference type="AlphaFoldDB" id="E1ZG77"/>
<evidence type="ECO:0008006" key="10">
    <source>
        <dbReference type="Google" id="ProtNLM"/>
    </source>
</evidence>
<dbReference type="Pfam" id="PF01566">
    <property type="entry name" value="Nramp"/>
    <property type="match status" value="1"/>
</dbReference>
<feature type="non-terminal residue" evidence="8">
    <location>
        <position position="1"/>
    </location>
</feature>
<feature type="non-terminal residue" evidence="8">
    <location>
        <position position="383"/>
    </location>
</feature>
<dbReference type="KEGG" id="cvr:CHLNCDRAFT_7420"/>
<dbReference type="PANTHER" id="PTHR11706">
    <property type="entry name" value="SOLUTE CARRIER PROTEIN FAMILY 11 MEMBER"/>
    <property type="match status" value="1"/>
</dbReference>
<accession>E1ZG77</accession>
<reference evidence="8 9" key="1">
    <citation type="journal article" date="2010" name="Plant Cell">
        <title>The Chlorella variabilis NC64A genome reveals adaptation to photosymbiosis, coevolution with viruses, and cryptic sex.</title>
        <authorList>
            <person name="Blanc G."/>
            <person name="Duncan G."/>
            <person name="Agarkova I."/>
            <person name="Borodovsky M."/>
            <person name="Gurnon J."/>
            <person name="Kuo A."/>
            <person name="Lindquist E."/>
            <person name="Lucas S."/>
            <person name="Pangilinan J."/>
            <person name="Polle J."/>
            <person name="Salamov A."/>
            <person name="Terry A."/>
            <person name="Yamada T."/>
            <person name="Dunigan D.D."/>
            <person name="Grigoriev I.V."/>
            <person name="Claverie J.M."/>
            <person name="Van Etten J.L."/>
        </authorList>
    </citation>
    <scope>NUCLEOTIDE SEQUENCE [LARGE SCALE GENOMIC DNA]</scope>
    <source>
        <strain evidence="8 9">NC64A</strain>
    </source>
</reference>
<keyword evidence="4 7" id="KW-0812">Transmembrane</keyword>
<evidence type="ECO:0000313" key="8">
    <source>
        <dbReference type="EMBL" id="EFN55244.1"/>
    </source>
</evidence>
<dbReference type="OrthoDB" id="409173at2759"/>
<evidence type="ECO:0000256" key="7">
    <source>
        <dbReference type="SAM" id="Phobius"/>
    </source>
</evidence>
<keyword evidence="9" id="KW-1185">Reference proteome</keyword>
<feature type="transmembrane region" description="Helical" evidence="7">
    <location>
        <begin position="151"/>
        <end position="172"/>
    </location>
</feature>
<evidence type="ECO:0000313" key="9">
    <source>
        <dbReference type="Proteomes" id="UP000008141"/>
    </source>
</evidence>
<dbReference type="NCBIfam" id="NF037982">
    <property type="entry name" value="Nramp_1"/>
    <property type="match status" value="1"/>
</dbReference>
<dbReference type="InParanoid" id="E1ZG77"/>
<dbReference type="STRING" id="554065.E1ZG77"/>
<organism evidence="9">
    <name type="scientific">Chlorella variabilis</name>
    <name type="common">Green alga</name>
    <dbReference type="NCBI Taxonomy" id="554065"/>
    <lineage>
        <taxon>Eukaryota</taxon>
        <taxon>Viridiplantae</taxon>
        <taxon>Chlorophyta</taxon>
        <taxon>core chlorophytes</taxon>
        <taxon>Trebouxiophyceae</taxon>
        <taxon>Chlorellales</taxon>
        <taxon>Chlorellaceae</taxon>
        <taxon>Chlorella clade</taxon>
        <taxon>Chlorella</taxon>
    </lineage>
</organism>
<dbReference type="GO" id="GO:0034755">
    <property type="term" value="P:iron ion transmembrane transport"/>
    <property type="evidence" value="ECO:0007669"/>
    <property type="project" value="TreeGrafter"/>
</dbReference>
<feature type="transmembrane region" description="Helical" evidence="7">
    <location>
        <begin position="238"/>
        <end position="263"/>
    </location>
</feature>
<evidence type="ECO:0000256" key="3">
    <source>
        <dbReference type="ARBA" id="ARBA00022448"/>
    </source>
</evidence>
<evidence type="ECO:0000256" key="6">
    <source>
        <dbReference type="ARBA" id="ARBA00023136"/>
    </source>
</evidence>
<evidence type="ECO:0000256" key="5">
    <source>
        <dbReference type="ARBA" id="ARBA00022989"/>
    </source>
</evidence>
<dbReference type="eggNOG" id="KOG1291">
    <property type="taxonomic scope" value="Eukaryota"/>
</dbReference>
<evidence type="ECO:0000256" key="4">
    <source>
        <dbReference type="ARBA" id="ARBA00022692"/>
    </source>
</evidence>
<name>E1ZG77_CHLVA</name>
<comment type="similarity">
    <text evidence="2">Belongs to the NRAMP (TC 2.A.55) family.</text>
</comment>
<dbReference type="OMA" id="PWMQFYQ"/>
<evidence type="ECO:0000256" key="2">
    <source>
        <dbReference type="ARBA" id="ARBA00009965"/>
    </source>
</evidence>
<keyword evidence="5 7" id="KW-1133">Transmembrane helix</keyword>
<sequence>LYLPCRPGALMCIAFVDPGNLEADLQTGATTGYRLLWVLLWSTTMGYLLQARQILSPGWLCCLPSLAARLGVATGKHLAEHCREQYPPGVRHVLWVMAELAIIGSDIQEVIGTSIALLLLSRGAVPLWGGVLLAAAAAYTLLFLERLGVRYLEVVFELLIAGARVLCSWLAARLATDRGCRAGLALPSLPRAAIPTACGLLGAIIMPHNLFLHSALVHSSRQRPRADHGPAVPQESVLYYNIEAGMALLVTLFINVCVISVFARGFFGRGGEEEIGLANAGEYLGATFGKHMVVIWAVGLLAAGQSSTMTGTYAGQFVMGGFLNLKISAAMRTLVTRGVAICPTLLVALSARSDATRLDTLNQWINILQSVQLPFAVIPVRAL</sequence>
<gene>
    <name evidence="8" type="ORF">CHLNCDRAFT_7420</name>
</gene>
<proteinExistence type="inferred from homology"/>
<dbReference type="Proteomes" id="UP000008141">
    <property type="component" value="Unassembled WGS sequence"/>
</dbReference>
<dbReference type="GeneID" id="17354590"/>
<dbReference type="GO" id="GO:0005886">
    <property type="term" value="C:plasma membrane"/>
    <property type="evidence" value="ECO:0007669"/>
    <property type="project" value="TreeGrafter"/>
</dbReference>